<feature type="region of interest" description="Disordered" evidence="1">
    <location>
        <begin position="1"/>
        <end position="22"/>
    </location>
</feature>
<comment type="caution">
    <text evidence="2">The sequence shown here is derived from an EMBL/GenBank/DDBJ whole genome shotgun (WGS) entry which is preliminary data.</text>
</comment>
<keyword evidence="3" id="KW-1185">Reference proteome</keyword>
<feature type="compositionally biased region" description="Polar residues" evidence="1">
    <location>
        <begin position="1"/>
        <end position="10"/>
    </location>
</feature>
<name>A0ABD0VFG2_DENTH</name>
<evidence type="ECO:0000256" key="1">
    <source>
        <dbReference type="SAM" id="MobiDB-lite"/>
    </source>
</evidence>
<accession>A0ABD0VFG2</accession>
<feature type="compositionally biased region" description="Basic and acidic residues" evidence="1">
    <location>
        <begin position="11"/>
        <end position="22"/>
    </location>
</feature>
<reference evidence="2 3" key="1">
    <citation type="journal article" date="2024" name="Plant Biotechnol. J.">
        <title>Dendrobium thyrsiflorum genome and its molecular insights into genes involved in important horticultural traits.</title>
        <authorList>
            <person name="Chen B."/>
            <person name="Wang J.Y."/>
            <person name="Zheng P.J."/>
            <person name="Li K.L."/>
            <person name="Liang Y.M."/>
            <person name="Chen X.F."/>
            <person name="Zhang C."/>
            <person name="Zhao X."/>
            <person name="He X."/>
            <person name="Zhang G.Q."/>
            <person name="Liu Z.J."/>
            <person name="Xu Q."/>
        </authorList>
    </citation>
    <scope>NUCLEOTIDE SEQUENCE [LARGE SCALE GENOMIC DNA]</scope>
    <source>
        <strain evidence="2">GZMU011</strain>
    </source>
</reference>
<protein>
    <submittedName>
        <fullName evidence="2">Uncharacterized protein</fullName>
    </submittedName>
</protein>
<evidence type="ECO:0000313" key="2">
    <source>
        <dbReference type="EMBL" id="KAL0923483.1"/>
    </source>
</evidence>
<dbReference type="Proteomes" id="UP001552299">
    <property type="component" value="Unassembled WGS sequence"/>
</dbReference>
<organism evidence="2 3">
    <name type="scientific">Dendrobium thyrsiflorum</name>
    <name type="common">Pinecone-like raceme dendrobium</name>
    <name type="synonym">Orchid</name>
    <dbReference type="NCBI Taxonomy" id="117978"/>
    <lineage>
        <taxon>Eukaryota</taxon>
        <taxon>Viridiplantae</taxon>
        <taxon>Streptophyta</taxon>
        <taxon>Embryophyta</taxon>
        <taxon>Tracheophyta</taxon>
        <taxon>Spermatophyta</taxon>
        <taxon>Magnoliopsida</taxon>
        <taxon>Liliopsida</taxon>
        <taxon>Asparagales</taxon>
        <taxon>Orchidaceae</taxon>
        <taxon>Epidendroideae</taxon>
        <taxon>Malaxideae</taxon>
        <taxon>Dendrobiinae</taxon>
        <taxon>Dendrobium</taxon>
    </lineage>
</organism>
<sequence length="102" mass="11899">MFSYKTSNQTSRKDEPNDTKFNSIRDKWVQIEDSKRLRKSNRAARRDDSNEPKIINSDIIKIFKCLVNDSQSRRSTSTVQSKHSQLTLELPLFTGHTTLKKL</sequence>
<evidence type="ECO:0000313" key="3">
    <source>
        <dbReference type="Proteomes" id="UP001552299"/>
    </source>
</evidence>
<dbReference type="EMBL" id="JANQDX010000006">
    <property type="protein sequence ID" value="KAL0923483.1"/>
    <property type="molecule type" value="Genomic_DNA"/>
</dbReference>
<gene>
    <name evidence="2" type="ORF">M5K25_007542</name>
</gene>
<proteinExistence type="predicted"/>
<dbReference type="AlphaFoldDB" id="A0ABD0VFG2"/>